<dbReference type="EMBL" id="QGDL01000001">
    <property type="protein sequence ID" value="PWJ32302.1"/>
    <property type="molecule type" value="Genomic_DNA"/>
</dbReference>
<evidence type="ECO:0000313" key="2">
    <source>
        <dbReference type="Proteomes" id="UP000245845"/>
    </source>
</evidence>
<accession>A0A2Y9B8G5</accession>
<comment type="caution">
    <text evidence="1">The sequence shown here is derived from an EMBL/GenBank/DDBJ whole genome shotgun (WGS) entry which is preliminary data.</text>
</comment>
<dbReference type="Proteomes" id="UP000245845">
    <property type="component" value="Unassembled WGS sequence"/>
</dbReference>
<reference evidence="1 2" key="1">
    <citation type="submission" date="2018-05" db="EMBL/GenBank/DDBJ databases">
        <title>The Hungate 1000. A catalogue of reference genomes from the rumen microbiome.</title>
        <authorList>
            <person name="Kelly W."/>
        </authorList>
    </citation>
    <scope>NUCLEOTIDE SEQUENCE [LARGE SCALE GENOMIC DNA]</scope>
    <source>
        <strain evidence="1 2">NLAE-zl-C242</strain>
    </source>
</reference>
<gene>
    <name evidence="1" type="ORF">A8806_101590</name>
</gene>
<dbReference type="AlphaFoldDB" id="A0A2Y9B8G5"/>
<keyword evidence="2" id="KW-1185">Reference proteome</keyword>
<evidence type="ECO:0000313" key="1">
    <source>
        <dbReference type="EMBL" id="PWJ32302.1"/>
    </source>
</evidence>
<dbReference type="RefSeq" id="WP_109729643.1">
    <property type="nucleotide sequence ID" value="NZ_BAAACK010000007.1"/>
</dbReference>
<protein>
    <submittedName>
        <fullName evidence="1">Uncharacterized protein</fullName>
    </submittedName>
</protein>
<sequence length="94" mass="11291">MFSTKELETIDKKYFSIIMANEYDVTLMFKNTKHIWYLHSIELPDREQVIVFHKHHASDPYHSHSKCRTLKKAIRDIQGHDEFQLNGRKPVLKH</sequence>
<name>A0A2Y9B8G5_9FIRM</name>
<organism evidence="1 2">
    <name type="scientific">Faecalicatena orotica</name>
    <dbReference type="NCBI Taxonomy" id="1544"/>
    <lineage>
        <taxon>Bacteria</taxon>
        <taxon>Bacillati</taxon>
        <taxon>Bacillota</taxon>
        <taxon>Clostridia</taxon>
        <taxon>Lachnospirales</taxon>
        <taxon>Lachnospiraceae</taxon>
        <taxon>Faecalicatena</taxon>
    </lineage>
</organism>
<dbReference type="OrthoDB" id="9811983at2"/>
<proteinExistence type="predicted"/>